<keyword evidence="5 8" id="KW-0547">Nucleotide-binding</keyword>
<dbReference type="SUPFAM" id="SSF52402">
    <property type="entry name" value="Adenine nucleotide alpha hydrolases-like"/>
    <property type="match status" value="1"/>
</dbReference>
<dbReference type="InterPro" id="IPR012795">
    <property type="entry name" value="tRNA_Ile_lys_synt_N"/>
</dbReference>
<sequence>MSRVETEFQTVIEPVVTTDSELVVALSGGLDSVALLNLSVRYAQQQGLACRAVHVHHGLSNNADAWASSCQKWCEALETPLEVTRVSLDLSQGESIEQVARQARYQALTKWMTPRSILLTGQHGDDQLETFLLALKRGSGPKGLASMAVVSHFASGLKVRPLLGLSRCELESWACEHKLEWVEDESNHDQRFDRNFLRHSVTPTLKERWPTILQSTLRTATLCAEQESLLDELMSDKLKAAINEFGGLQIDPLISQSEVYRNRLLRMWLATQQELMPSQAQMQQLWHNVACAKVDANPELKLANGIVRRFQGALYLIAEYADVSHWSQTLTINTPVQLPDELGELSLCDSRVDNSETRIGIQTLRAPSSGECYRVIFDPTGLSAHPESRQHSRKLKKLFQEYGVPSWQRRRIPIIVTEQRVVAVGDLFVDRQFSGQALTLTWLKSSNLKQNS</sequence>
<dbReference type="Gene3D" id="3.40.50.620">
    <property type="entry name" value="HUPs"/>
    <property type="match status" value="1"/>
</dbReference>
<dbReference type="Pfam" id="PF01171">
    <property type="entry name" value="ATP_bind_3"/>
    <property type="match status" value="1"/>
</dbReference>
<dbReference type="SUPFAM" id="SSF56037">
    <property type="entry name" value="PheT/TilS domain"/>
    <property type="match status" value="1"/>
</dbReference>
<evidence type="ECO:0000256" key="7">
    <source>
        <dbReference type="ARBA" id="ARBA00048539"/>
    </source>
</evidence>
<comment type="catalytic activity">
    <reaction evidence="7 8">
        <text>cytidine(34) in tRNA(Ile2) + L-lysine + ATP = lysidine(34) in tRNA(Ile2) + AMP + diphosphate + H(+)</text>
        <dbReference type="Rhea" id="RHEA:43744"/>
        <dbReference type="Rhea" id="RHEA-COMP:10625"/>
        <dbReference type="Rhea" id="RHEA-COMP:10670"/>
        <dbReference type="ChEBI" id="CHEBI:15378"/>
        <dbReference type="ChEBI" id="CHEBI:30616"/>
        <dbReference type="ChEBI" id="CHEBI:32551"/>
        <dbReference type="ChEBI" id="CHEBI:33019"/>
        <dbReference type="ChEBI" id="CHEBI:82748"/>
        <dbReference type="ChEBI" id="CHEBI:83665"/>
        <dbReference type="ChEBI" id="CHEBI:456215"/>
        <dbReference type="EC" id="6.3.4.19"/>
    </reaction>
</comment>
<evidence type="ECO:0000256" key="2">
    <source>
        <dbReference type="ARBA" id="ARBA00022490"/>
    </source>
</evidence>
<dbReference type="RefSeq" id="WP_289960739.1">
    <property type="nucleotide sequence ID" value="NZ_JAUEOZ010000001.1"/>
</dbReference>
<comment type="function">
    <text evidence="8">Ligates lysine onto the cytidine present at position 34 of the AUA codon-specific tRNA(Ile) that contains the anticodon CAU, in an ATP-dependent manner. Cytidine is converted to lysidine, thus changing the amino acid specificity of the tRNA from methionine to isoleucine.</text>
</comment>
<dbReference type="Pfam" id="PF11734">
    <property type="entry name" value="TilS_C"/>
    <property type="match status" value="1"/>
</dbReference>
<comment type="subcellular location">
    <subcellularLocation>
        <location evidence="1 8">Cytoplasm</location>
    </subcellularLocation>
</comment>
<dbReference type="SUPFAM" id="SSF82829">
    <property type="entry name" value="MesJ substrate recognition domain-like"/>
    <property type="match status" value="1"/>
</dbReference>
<evidence type="ECO:0000259" key="9">
    <source>
        <dbReference type="SMART" id="SM00977"/>
    </source>
</evidence>
<evidence type="ECO:0000256" key="4">
    <source>
        <dbReference type="ARBA" id="ARBA00022694"/>
    </source>
</evidence>
<dbReference type="Gene3D" id="1.20.59.20">
    <property type="match status" value="1"/>
</dbReference>
<evidence type="ECO:0000256" key="8">
    <source>
        <dbReference type="HAMAP-Rule" id="MF_01161"/>
    </source>
</evidence>
<dbReference type="Pfam" id="PF09179">
    <property type="entry name" value="TilS"/>
    <property type="match status" value="1"/>
</dbReference>
<evidence type="ECO:0000313" key="11">
    <source>
        <dbReference type="Proteomes" id="UP001169719"/>
    </source>
</evidence>
<dbReference type="NCBIfam" id="TIGR02433">
    <property type="entry name" value="lysidine_TilS_C"/>
    <property type="match status" value="1"/>
</dbReference>
<dbReference type="CDD" id="cd01992">
    <property type="entry name" value="TilS_N"/>
    <property type="match status" value="1"/>
</dbReference>
<dbReference type="Proteomes" id="UP001169719">
    <property type="component" value="Unassembled WGS sequence"/>
</dbReference>
<comment type="caution">
    <text evidence="10">The sequence shown here is derived from an EMBL/GenBank/DDBJ whole genome shotgun (WGS) entry which is preliminary data.</text>
</comment>
<accession>A0ABT7XXM1</accession>
<evidence type="ECO:0000256" key="1">
    <source>
        <dbReference type="ARBA" id="ARBA00004496"/>
    </source>
</evidence>
<dbReference type="SMART" id="SM00977">
    <property type="entry name" value="TilS_C"/>
    <property type="match status" value="1"/>
</dbReference>
<comment type="domain">
    <text evidence="8">The N-terminal region contains the highly conserved SGGXDS motif, predicted to be a P-loop motif involved in ATP binding.</text>
</comment>
<dbReference type="NCBIfam" id="TIGR02432">
    <property type="entry name" value="lysidine_TilS_N"/>
    <property type="match status" value="1"/>
</dbReference>
<dbReference type="PANTHER" id="PTHR43033:SF1">
    <property type="entry name" value="TRNA(ILE)-LYSIDINE SYNTHASE-RELATED"/>
    <property type="match status" value="1"/>
</dbReference>
<reference evidence="10" key="1">
    <citation type="submission" date="2024-05" db="EMBL/GenBank/DDBJ databases">
        <title>Genome Sequences of Four Agar- Degrading Marine Bacteria.</title>
        <authorList>
            <person name="Phillips E.K."/>
            <person name="Shaffer J.C."/>
            <person name="Henson M.W."/>
            <person name="Temperton B."/>
            <person name="Thrash C.J."/>
            <person name="Martin M.O."/>
        </authorList>
    </citation>
    <scope>NUCLEOTIDE SEQUENCE</scope>
    <source>
        <strain evidence="10">EKP203</strain>
    </source>
</reference>
<gene>
    <name evidence="8 10" type="primary">tilS</name>
    <name evidence="10" type="ORF">QWJ08_03735</name>
</gene>
<name>A0ABT7XXM1_9VIBR</name>
<dbReference type="HAMAP" id="MF_01161">
    <property type="entry name" value="tRNA_Ile_lys_synt"/>
    <property type="match status" value="1"/>
</dbReference>
<dbReference type="InterPro" id="IPR012094">
    <property type="entry name" value="tRNA_Ile_lys_synt"/>
</dbReference>
<keyword evidence="11" id="KW-1185">Reference proteome</keyword>
<protein>
    <recommendedName>
        <fullName evidence="8">tRNA(Ile)-lysidine synthase</fullName>
        <ecNumber evidence="8">6.3.4.19</ecNumber>
    </recommendedName>
    <alternativeName>
        <fullName evidence="8">tRNA(Ile)-2-lysyl-cytidine synthase</fullName>
    </alternativeName>
    <alternativeName>
        <fullName evidence="8">tRNA(Ile)-lysidine synthetase</fullName>
    </alternativeName>
</protein>
<dbReference type="InterPro" id="IPR012796">
    <property type="entry name" value="Lysidine-tRNA-synth_C"/>
</dbReference>
<evidence type="ECO:0000256" key="5">
    <source>
        <dbReference type="ARBA" id="ARBA00022741"/>
    </source>
</evidence>
<evidence type="ECO:0000256" key="3">
    <source>
        <dbReference type="ARBA" id="ARBA00022598"/>
    </source>
</evidence>
<dbReference type="EC" id="6.3.4.19" evidence="8"/>
<evidence type="ECO:0000256" key="6">
    <source>
        <dbReference type="ARBA" id="ARBA00022840"/>
    </source>
</evidence>
<keyword evidence="4 8" id="KW-0819">tRNA processing</keyword>
<organism evidence="10 11">
    <name type="scientific">Vibrio agarivorans</name>
    <dbReference type="NCBI Taxonomy" id="153622"/>
    <lineage>
        <taxon>Bacteria</taxon>
        <taxon>Pseudomonadati</taxon>
        <taxon>Pseudomonadota</taxon>
        <taxon>Gammaproteobacteria</taxon>
        <taxon>Vibrionales</taxon>
        <taxon>Vibrionaceae</taxon>
        <taxon>Vibrio</taxon>
    </lineage>
</organism>
<dbReference type="EMBL" id="JAUEOZ010000001">
    <property type="protein sequence ID" value="MDN2480510.1"/>
    <property type="molecule type" value="Genomic_DNA"/>
</dbReference>
<dbReference type="GO" id="GO:0032267">
    <property type="term" value="F:tRNA(Ile)-lysidine synthase activity"/>
    <property type="evidence" value="ECO:0007669"/>
    <property type="project" value="UniProtKB-EC"/>
</dbReference>
<feature type="binding site" evidence="8">
    <location>
        <begin position="27"/>
        <end position="32"/>
    </location>
    <ligand>
        <name>ATP</name>
        <dbReference type="ChEBI" id="CHEBI:30616"/>
    </ligand>
</feature>
<dbReference type="InterPro" id="IPR014729">
    <property type="entry name" value="Rossmann-like_a/b/a_fold"/>
</dbReference>
<keyword evidence="3 8" id="KW-0436">Ligase</keyword>
<dbReference type="PANTHER" id="PTHR43033">
    <property type="entry name" value="TRNA(ILE)-LYSIDINE SYNTHASE-RELATED"/>
    <property type="match status" value="1"/>
</dbReference>
<proteinExistence type="inferred from homology"/>
<feature type="domain" description="Lysidine-tRNA(Ile) synthetase C-terminal" evidence="9">
    <location>
        <begin position="373"/>
        <end position="442"/>
    </location>
</feature>
<dbReference type="InterPro" id="IPR015262">
    <property type="entry name" value="tRNA_Ile_lys_synt_subst-bd"/>
</dbReference>
<dbReference type="InterPro" id="IPR011063">
    <property type="entry name" value="TilS/TtcA_N"/>
</dbReference>
<keyword evidence="6 8" id="KW-0067">ATP-binding</keyword>
<keyword evidence="2 8" id="KW-0963">Cytoplasm</keyword>
<evidence type="ECO:0000313" key="10">
    <source>
        <dbReference type="EMBL" id="MDN2480510.1"/>
    </source>
</evidence>
<comment type="similarity">
    <text evidence="8">Belongs to the tRNA(Ile)-lysidine synthase family.</text>
</comment>